<dbReference type="PANTHER" id="PTHR43132">
    <property type="entry name" value="ARSENICAL RESISTANCE OPERON REPRESSOR ARSR-RELATED"/>
    <property type="match status" value="1"/>
</dbReference>
<comment type="caution">
    <text evidence="5">The sequence shown here is derived from an EMBL/GenBank/DDBJ whole genome shotgun (WGS) entry which is preliminary data.</text>
</comment>
<evidence type="ECO:0000313" key="6">
    <source>
        <dbReference type="Proteomes" id="UP000320653"/>
    </source>
</evidence>
<sequence>MKLAFKQATAFLAYVSNDVRLQIMCEILHSAKTAGDIAGTIGLPCATVSQHLKRLRDAELVYFQTAERETYYMLAPGIAGNLLGFLEAHFPSITTLHAGHEAA</sequence>
<evidence type="ECO:0000259" key="4">
    <source>
        <dbReference type="PROSITE" id="PS50987"/>
    </source>
</evidence>
<dbReference type="EMBL" id="VIWP01000003">
    <property type="protein sequence ID" value="TWF55027.1"/>
    <property type="molecule type" value="Genomic_DNA"/>
</dbReference>
<keyword evidence="3" id="KW-0804">Transcription</keyword>
<keyword evidence="6" id="KW-1185">Reference proteome</keyword>
<keyword evidence="2 5" id="KW-0238">DNA-binding</keyword>
<organism evidence="5 6">
    <name type="scientific">Neorhizobium alkalisoli</name>
    <dbReference type="NCBI Taxonomy" id="528178"/>
    <lineage>
        <taxon>Bacteria</taxon>
        <taxon>Pseudomonadati</taxon>
        <taxon>Pseudomonadota</taxon>
        <taxon>Alphaproteobacteria</taxon>
        <taxon>Hyphomicrobiales</taxon>
        <taxon>Rhizobiaceae</taxon>
        <taxon>Rhizobium/Agrobacterium group</taxon>
        <taxon>Neorhizobium</taxon>
    </lineage>
</organism>
<dbReference type="Proteomes" id="UP000320653">
    <property type="component" value="Unassembled WGS sequence"/>
</dbReference>
<dbReference type="InterPro" id="IPR001845">
    <property type="entry name" value="HTH_ArsR_DNA-bd_dom"/>
</dbReference>
<evidence type="ECO:0000256" key="3">
    <source>
        <dbReference type="ARBA" id="ARBA00023163"/>
    </source>
</evidence>
<gene>
    <name evidence="5" type="ORF">FHW37_103900</name>
</gene>
<dbReference type="RefSeq" id="WP_186458261.1">
    <property type="nucleotide sequence ID" value="NZ_VIWP01000003.1"/>
</dbReference>
<dbReference type="GO" id="GO:0003677">
    <property type="term" value="F:DNA binding"/>
    <property type="evidence" value="ECO:0007669"/>
    <property type="project" value="UniProtKB-KW"/>
</dbReference>
<dbReference type="InterPro" id="IPR036388">
    <property type="entry name" value="WH-like_DNA-bd_sf"/>
</dbReference>
<dbReference type="PANTHER" id="PTHR43132:SF2">
    <property type="entry name" value="ARSENICAL RESISTANCE OPERON REPRESSOR ARSR-RELATED"/>
    <property type="match status" value="1"/>
</dbReference>
<keyword evidence="1" id="KW-0805">Transcription regulation</keyword>
<dbReference type="PROSITE" id="PS50987">
    <property type="entry name" value="HTH_ARSR_2"/>
    <property type="match status" value="1"/>
</dbReference>
<accession>A0A561QXC5</accession>
<evidence type="ECO:0000256" key="2">
    <source>
        <dbReference type="ARBA" id="ARBA00023125"/>
    </source>
</evidence>
<evidence type="ECO:0000256" key="1">
    <source>
        <dbReference type="ARBA" id="ARBA00023015"/>
    </source>
</evidence>
<dbReference type="AlphaFoldDB" id="A0A561QXC5"/>
<dbReference type="InterPro" id="IPR051011">
    <property type="entry name" value="Metal_resp_trans_reg"/>
</dbReference>
<protein>
    <submittedName>
        <fullName evidence="5">DNA-binding transcriptional ArsR family regulator</fullName>
    </submittedName>
</protein>
<dbReference type="SMART" id="SM00418">
    <property type="entry name" value="HTH_ARSR"/>
    <property type="match status" value="1"/>
</dbReference>
<dbReference type="InterPro" id="IPR011991">
    <property type="entry name" value="ArsR-like_HTH"/>
</dbReference>
<dbReference type="Gene3D" id="1.10.10.10">
    <property type="entry name" value="Winged helix-like DNA-binding domain superfamily/Winged helix DNA-binding domain"/>
    <property type="match status" value="1"/>
</dbReference>
<evidence type="ECO:0000313" key="5">
    <source>
        <dbReference type="EMBL" id="TWF55027.1"/>
    </source>
</evidence>
<feature type="domain" description="HTH arsR-type" evidence="4">
    <location>
        <begin position="1"/>
        <end position="94"/>
    </location>
</feature>
<dbReference type="SUPFAM" id="SSF46785">
    <property type="entry name" value="Winged helix' DNA-binding domain"/>
    <property type="match status" value="1"/>
</dbReference>
<dbReference type="Pfam" id="PF01022">
    <property type="entry name" value="HTH_5"/>
    <property type="match status" value="1"/>
</dbReference>
<name>A0A561QXC5_9HYPH</name>
<dbReference type="CDD" id="cd00090">
    <property type="entry name" value="HTH_ARSR"/>
    <property type="match status" value="1"/>
</dbReference>
<proteinExistence type="predicted"/>
<reference evidence="5 6" key="1">
    <citation type="submission" date="2019-06" db="EMBL/GenBank/DDBJ databases">
        <title>Sorghum-associated microbial communities from plants grown in Nebraska, USA.</title>
        <authorList>
            <person name="Schachtman D."/>
        </authorList>
    </citation>
    <scope>NUCLEOTIDE SEQUENCE [LARGE SCALE GENOMIC DNA]</scope>
    <source>
        <strain evidence="5 6">1225</strain>
    </source>
</reference>
<dbReference type="GO" id="GO:0003700">
    <property type="term" value="F:DNA-binding transcription factor activity"/>
    <property type="evidence" value="ECO:0007669"/>
    <property type="project" value="InterPro"/>
</dbReference>
<dbReference type="InterPro" id="IPR036390">
    <property type="entry name" value="WH_DNA-bd_sf"/>
</dbReference>